<dbReference type="EMBL" id="RCOS01000008">
    <property type="protein sequence ID" value="RSN78761.1"/>
    <property type="molecule type" value="Genomic_DNA"/>
</dbReference>
<evidence type="ECO:0000313" key="2">
    <source>
        <dbReference type="Proteomes" id="UP000277582"/>
    </source>
</evidence>
<comment type="caution">
    <text evidence="1">The sequence shown here is derived from an EMBL/GenBank/DDBJ whole genome shotgun (WGS) entry which is preliminary data.</text>
</comment>
<dbReference type="Proteomes" id="UP000277582">
    <property type="component" value="Unassembled WGS sequence"/>
</dbReference>
<evidence type="ECO:0000313" key="1">
    <source>
        <dbReference type="EMBL" id="RSN78761.1"/>
    </source>
</evidence>
<organism evidence="1 2">
    <name type="scientific">Candidatus Methanodesulfokora washburnensis</name>
    <dbReference type="NCBI Taxonomy" id="2478471"/>
    <lineage>
        <taxon>Archaea</taxon>
        <taxon>Thermoproteota</taxon>
        <taxon>Candidatus Korarchaeia</taxon>
        <taxon>Candidatus Korarchaeia incertae sedis</taxon>
        <taxon>Candidatus Methanodesulfokora</taxon>
    </lineage>
</organism>
<sequence length="125" mass="14556">MRVKWKAISMIRGASTKFSFLKNICPRHVTKLSEEQGGELLRALGPECIEIPAKFKYEIQKLDGEIHILAHRIEEEMRFSRDHPANREIDLDRLKGEFIAKMKDFIWAVRKLDKHTGILELPSSK</sequence>
<protein>
    <submittedName>
        <fullName evidence="1">Uncharacterized protein</fullName>
    </submittedName>
</protein>
<gene>
    <name evidence="1" type="ORF">D6D85_00410</name>
</gene>
<name>A0A3R9R3X3_9CREN</name>
<proteinExistence type="predicted"/>
<keyword evidence="2" id="KW-1185">Reference proteome</keyword>
<reference evidence="1 2" key="1">
    <citation type="submission" date="2018-10" db="EMBL/GenBank/DDBJ databases">
        <title>Co-occurring genomic capacity for anaerobic methane metabolism and dissimilatory sulfite reduction discovered in the Korarchaeota.</title>
        <authorList>
            <person name="Mckay L.J."/>
            <person name="Dlakic M."/>
            <person name="Fields M.W."/>
            <person name="Delmont T.O."/>
            <person name="Eren A.M."/>
            <person name="Jay Z.J."/>
            <person name="Klingelsmith K.B."/>
            <person name="Rusch D.B."/>
            <person name="Inskeep W.P."/>
        </authorList>
    </citation>
    <scope>NUCLEOTIDE SEQUENCE [LARGE SCALE GENOMIC DNA]</scope>
    <source>
        <strain evidence="1 2">MDKW</strain>
    </source>
</reference>
<dbReference type="AlphaFoldDB" id="A0A3R9R3X3"/>
<accession>A0A3R9R3X3</accession>